<evidence type="ECO:0000256" key="12">
    <source>
        <dbReference type="RuleBase" id="RU003357"/>
    </source>
</evidence>
<dbReference type="GO" id="GO:0009279">
    <property type="term" value="C:cell outer membrane"/>
    <property type="evidence" value="ECO:0007669"/>
    <property type="project" value="UniProtKB-SubCell"/>
</dbReference>
<dbReference type="EMBL" id="CP021995">
    <property type="protein sequence ID" value="ASD25448.1"/>
    <property type="molecule type" value="Genomic_DNA"/>
</dbReference>
<evidence type="ECO:0000256" key="4">
    <source>
        <dbReference type="ARBA" id="ARBA00022496"/>
    </source>
</evidence>
<dbReference type="PROSITE" id="PS52016">
    <property type="entry name" value="TONB_DEPENDENT_REC_3"/>
    <property type="match status" value="1"/>
</dbReference>
<dbReference type="STRING" id="293.GCA_000988015_02865"/>
<keyword evidence="4" id="KW-0410">Iron transport</keyword>
<dbReference type="PANTHER" id="PTHR32552">
    <property type="entry name" value="FERRICHROME IRON RECEPTOR-RELATED"/>
    <property type="match status" value="1"/>
</dbReference>
<keyword evidence="8 12" id="KW-0798">TonB box</keyword>
<evidence type="ECO:0000256" key="2">
    <source>
        <dbReference type="ARBA" id="ARBA00022448"/>
    </source>
</evidence>
<keyword evidence="9 11" id="KW-0472">Membrane</keyword>
<evidence type="ECO:0000256" key="5">
    <source>
        <dbReference type="ARBA" id="ARBA00022692"/>
    </source>
</evidence>
<dbReference type="InterPro" id="IPR036942">
    <property type="entry name" value="Beta-barrel_TonB_sf"/>
</dbReference>
<proteinExistence type="inferred from homology"/>
<dbReference type="Gene3D" id="2.40.170.20">
    <property type="entry name" value="TonB-dependent receptor, beta-barrel domain"/>
    <property type="match status" value="1"/>
</dbReference>
<evidence type="ECO:0000259" key="14">
    <source>
        <dbReference type="Pfam" id="PF07715"/>
    </source>
</evidence>
<dbReference type="AlphaFoldDB" id="A0A1Z3LT96"/>
<keyword evidence="2 11" id="KW-0813">Transport</keyword>
<protein>
    <submittedName>
        <fullName evidence="15">TonB-dependent receptor</fullName>
    </submittedName>
</protein>
<evidence type="ECO:0000259" key="13">
    <source>
        <dbReference type="Pfam" id="PF00593"/>
    </source>
</evidence>
<dbReference type="CDD" id="cd01347">
    <property type="entry name" value="ligand_gated_channel"/>
    <property type="match status" value="1"/>
</dbReference>
<evidence type="ECO:0000256" key="8">
    <source>
        <dbReference type="ARBA" id="ARBA00023077"/>
    </source>
</evidence>
<keyword evidence="3 11" id="KW-1134">Transmembrane beta strand</keyword>
<dbReference type="Pfam" id="PF00593">
    <property type="entry name" value="TonB_dep_Rec_b-barrel"/>
    <property type="match status" value="1"/>
</dbReference>
<dbReference type="InterPro" id="IPR012910">
    <property type="entry name" value="Plug_dom"/>
</dbReference>
<sequence length="766" mass="83266">MNMASYLISTTHRGEGEGSVKKSNLFGAVCTVALAVAANAQAQSEPAPDIATVEEIVVTARHRAQNLQDVPISITAYSGENLDRMNVNNVLELSGLAPGLQVHGGDSSVAPKVYIRGVGSNDFNPTNPSPTAVYVDGVIRGSSIMQLDSFFDLSQVEVLRGPQGTLFGRNTTGGALNITSRRPTDYYTADLTARYGSRERMELEGGVGGPVIEDVLAFRAAANYVRDDGYTKNRLTGNNVNDTDRWAARMSLLYTPNDRVEVLAHIGGGNSRNGALQGQARGLIPNTAEATGADGRCLPSFYGTSACTDALGYVDTDGDPYAGDYSMEGRDRLKLFNADVTTTVDLGELSLVSVTGFVNARHRDDENTDSGPNNLIKGFYRVDQDQFTQEFRLQSNSGGRFDWVAGVFYMNDSLKSDSAFEIGLDLLNMLPDPMDGVAMGVGTVSYPHSLKTESYAVFGEVDYKLTDRLSLVAGLRWSRDDKTMDYHSRFTEAGVTLVDFHGSKSFESISGRAVLNYDIGDNSRAYVSYNRGYKSGGFAGGMITDVQDLGPYDDEVLNAYEVGFKSELFGRRARLNAAAFYYDYQDLQVYSYVVRGPTSVPILDNASDAVIQGAEIELTVAPMKGLDISLGAAVLDSEYKNYISVGEDFSGNRLPTAPKFTFNGAVSYQHSLGDKGDLLMTLSGSYRSKFYFSSGNVERLSQDGYWTVNGELGWALPDGKTEVGLWARNLTDEVYQRGIVNLEALGMDRVSMGEPRSAGVYLRLRY</sequence>
<reference evidence="15 16" key="1">
    <citation type="submission" date="2017-06" db="EMBL/GenBank/DDBJ databases">
        <title>Biodegradation of gentamicin by bacterial consortia AMQD4 in synthetic medium and raw gentamicin sewage.</title>
        <authorList>
            <person name="Chang H."/>
            <person name="Feng Y."/>
            <person name="Li Z."/>
            <person name="Xue J."/>
            <person name="Cheng D."/>
        </authorList>
    </citation>
    <scope>NUCLEOTIDE SEQUENCE [LARGE SCALE GENOMIC DNA]</scope>
    <source>
        <strain evidence="15 16">BZC3</strain>
    </source>
</reference>
<evidence type="ECO:0000256" key="7">
    <source>
        <dbReference type="ARBA" id="ARBA00023065"/>
    </source>
</evidence>
<evidence type="ECO:0000256" key="1">
    <source>
        <dbReference type="ARBA" id="ARBA00004571"/>
    </source>
</evidence>
<feature type="domain" description="TonB-dependent receptor plug" evidence="14">
    <location>
        <begin position="67"/>
        <end position="175"/>
    </location>
</feature>
<keyword evidence="5 11" id="KW-0812">Transmembrane</keyword>
<evidence type="ECO:0000256" key="10">
    <source>
        <dbReference type="ARBA" id="ARBA00023237"/>
    </source>
</evidence>
<gene>
    <name evidence="15" type="ORF">CD943_00145</name>
</gene>
<dbReference type="Pfam" id="PF07715">
    <property type="entry name" value="Plug"/>
    <property type="match status" value="1"/>
</dbReference>
<feature type="domain" description="TonB-dependent receptor-like beta-barrel" evidence="13">
    <location>
        <begin position="303"/>
        <end position="730"/>
    </location>
</feature>
<keyword evidence="7" id="KW-0406">Ion transport</keyword>
<evidence type="ECO:0000256" key="6">
    <source>
        <dbReference type="ARBA" id="ARBA00023004"/>
    </source>
</evidence>
<organism evidence="15 16">
    <name type="scientific">Brevundimonas diminuta</name>
    <name type="common">Pseudomonas diminuta</name>
    <dbReference type="NCBI Taxonomy" id="293"/>
    <lineage>
        <taxon>Bacteria</taxon>
        <taxon>Pseudomonadati</taxon>
        <taxon>Pseudomonadota</taxon>
        <taxon>Alphaproteobacteria</taxon>
        <taxon>Caulobacterales</taxon>
        <taxon>Caulobacteraceae</taxon>
        <taxon>Brevundimonas</taxon>
    </lineage>
</organism>
<dbReference type="InterPro" id="IPR039426">
    <property type="entry name" value="TonB-dep_rcpt-like"/>
</dbReference>
<keyword evidence="15" id="KW-0675">Receptor</keyword>
<evidence type="ECO:0000313" key="16">
    <source>
        <dbReference type="Proteomes" id="UP000197024"/>
    </source>
</evidence>
<comment type="subcellular location">
    <subcellularLocation>
        <location evidence="1 11">Cell outer membrane</location>
        <topology evidence="1 11">Multi-pass membrane protein</topology>
    </subcellularLocation>
</comment>
<dbReference type="SUPFAM" id="SSF56935">
    <property type="entry name" value="Porins"/>
    <property type="match status" value="1"/>
</dbReference>
<evidence type="ECO:0000256" key="3">
    <source>
        <dbReference type="ARBA" id="ARBA00022452"/>
    </source>
</evidence>
<keyword evidence="6" id="KW-0408">Iron</keyword>
<comment type="similarity">
    <text evidence="11 12">Belongs to the TonB-dependent receptor family.</text>
</comment>
<evidence type="ECO:0000313" key="15">
    <source>
        <dbReference type="EMBL" id="ASD25448.1"/>
    </source>
</evidence>
<dbReference type="Proteomes" id="UP000197024">
    <property type="component" value="Chromosome"/>
</dbReference>
<dbReference type="InterPro" id="IPR000531">
    <property type="entry name" value="Beta-barrel_TonB"/>
</dbReference>
<evidence type="ECO:0000256" key="11">
    <source>
        <dbReference type="PROSITE-ProRule" id="PRU01360"/>
    </source>
</evidence>
<name>A0A1Z3LT96_BREDI</name>
<dbReference type="GO" id="GO:0006826">
    <property type="term" value="P:iron ion transport"/>
    <property type="evidence" value="ECO:0007669"/>
    <property type="project" value="UniProtKB-KW"/>
</dbReference>
<evidence type="ECO:0000256" key="9">
    <source>
        <dbReference type="ARBA" id="ARBA00023136"/>
    </source>
</evidence>
<accession>A0A1Z3LT96</accession>
<keyword evidence="10 11" id="KW-0998">Cell outer membrane</keyword>
<dbReference type="PANTHER" id="PTHR32552:SF81">
    <property type="entry name" value="TONB-DEPENDENT OUTER MEMBRANE RECEPTOR"/>
    <property type="match status" value="1"/>
</dbReference>
<reference evidence="15 16" key="2">
    <citation type="submission" date="2017-06" db="EMBL/GenBank/DDBJ databases">
        <authorList>
            <person name="Kim H.J."/>
            <person name="Triplett B.A."/>
        </authorList>
    </citation>
    <scope>NUCLEOTIDE SEQUENCE [LARGE SCALE GENOMIC DNA]</scope>
    <source>
        <strain evidence="15 16">BZC3</strain>
    </source>
</reference>